<keyword evidence="3" id="KW-1185">Reference proteome</keyword>
<comment type="caution">
    <text evidence="2">The sequence shown here is derived from an EMBL/GenBank/DDBJ whole genome shotgun (WGS) entry which is preliminary data.</text>
</comment>
<dbReference type="Proteomes" id="UP001314229">
    <property type="component" value="Unassembled WGS sequence"/>
</dbReference>
<evidence type="ECO:0000313" key="2">
    <source>
        <dbReference type="EMBL" id="CAK6952402.1"/>
    </source>
</evidence>
<sequence>MSSDVAVVMKRGERLKTRSGEERKRREIHVGGFAAGSFLGNSKDKCNPVAAELHSEKGLLLRRRMHAHIAGVFPTVRPVDLSGAQRVTAAPQPFCRESIAGRAASDTAG</sequence>
<evidence type="ECO:0000313" key="3">
    <source>
        <dbReference type="Proteomes" id="UP001314229"/>
    </source>
</evidence>
<accession>A0AAV1MZB3</accession>
<dbReference type="AlphaFoldDB" id="A0AAV1MZB3"/>
<reference evidence="2 3" key="1">
    <citation type="submission" date="2024-01" db="EMBL/GenBank/DDBJ databases">
        <authorList>
            <person name="Alioto T."/>
            <person name="Alioto T."/>
            <person name="Gomez Garrido J."/>
        </authorList>
    </citation>
    <scope>NUCLEOTIDE SEQUENCE [LARGE SCALE GENOMIC DNA]</scope>
</reference>
<name>A0AAV1MZB3_SCOSC</name>
<organism evidence="2 3">
    <name type="scientific">Scomber scombrus</name>
    <name type="common">Atlantic mackerel</name>
    <name type="synonym">Scomber vernalis</name>
    <dbReference type="NCBI Taxonomy" id="13677"/>
    <lineage>
        <taxon>Eukaryota</taxon>
        <taxon>Metazoa</taxon>
        <taxon>Chordata</taxon>
        <taxon>Craniata</taxon>
        <taxon>Vertebrata</taxon>
        <taxon>Euteleostomi</taxon>
        <taxon>Actinopterygii</taxon>
        <taxon>Neopterygii</taxon>
        <taxon>Teleostei</taxon>
        <taxon>Neoteleostei</taxon>
        <taxon>Acanthomorphata</taxon>
        <taxon>Pelagiaria</taxon>
        <taxon>Scombriformes</taxon>
        <taxon>Scombridae</taxon>
        <taxon>Scomber</taxon>
    </lineage>
</organism>
<protein>
    <submittedName>
        <fullName evidence="2">Unnamed protein product</fullName>
    </submittedName>
</protein>
<feature type="compositionally biased region" description="Basic and acidic residues" evidence="1">
    <location>
        <begin position="10"/>
        <end position="23"/>
    </location>
</feature>
<gene>
    <name evidence="2" type="ORF">FSCOSCO3_A033627</name>
</gene>
<proteinExistence type="predicted"/>
<feature type="region of interest" description="Disordered" evidence="1">
    <location>
        <begin position="1"/>
        <end position="23"/>
    </location>
</feature>
<evidence type="ECO:0000256" key="1">
    <source>
        <dbReference type="SAM" id="MobiDB-lite"/>
    </source>
</evidence>
<dbReference type="EMBL" id="CAWUFR010000009">
    <property type="protein sequence ID" value="CAK6952402.1"/>
    <property type="molecule type" value="Genomic_DNA"/>
</dbReference>